<evidence type="ECO:0000259" key="1">
    <source>
        <dbReference type="Pfam" id="PF04205"/>
    </source>
</evidence>
<evidence type="ECO:0000313" key="3">
    <source>
        <dbReference type="Proteomes" id="UP001300383"/>
    </source>
</evidence>
<accession>A0AAP4BDI2</accession>
<gene>
    <name evidence="2" type="ORF">QJ036_11855</name>
</gene>
<proteinExistence type="predicted"/>
<sequence length="84" mass="9003">MGYGDCSRLIRYLRSSDRGPAVIDSVINSQSLDVDTVYGATYSSAGIINAVKNTLENAVINGELEYKEIELPAGGGKGRKNGRH</sequence>
<reference evidence="2 3" key="1">
    <citation type="submission" date="2023-05" db="EMBL/GenBank/DDBJ databases">
        <title>[ruminococcus] sp. nov., isolated from a pig farm feces dump.</title>
        <authorList>
            <person name="Chang Y.-H."/>
        </authorList>
    </citation>
    <scope>NUCLEOTIDE SEQUENCE [LARGE SCALE GENOMIC DNA]</scope>
    <source>
        <strain evidence="2 3">YH-rum2234</strain>
    </source>
</reference>
<comment type="caution">
    <text evidence="2">The sequence shown here is derived from an EMBL/GenBank/DDBJ whole genome shotgun (WGS) entry which is preliminary data.</text>
</comment>
<keyword evidence="3" id="KW-1185">Reference proteome</keyword>
<dbReference type="AlphaFoldDB" id="A0AAP4BDI2"/>
<name>A0AAP4BDI2_9FIRM</name>
<dbReference type="GO" id="GO:0016020">
    <property type="term" value="C:membrane"/>
    <property type="evidence" value="ECO:0007669"/>
    <property type="project" value="InterPro"/>
</dbReference>
<dbReference type="RefSeq" id="WP_283231581.1">
    <property type="nucleotide sequence ID" value="NZ_JASGBQ010000026.1"/>
</dbReference>
<protein>
    <submittedName>
        <fullName evidence="2">FMN-binding protein</fullName>
    </submittedName>
</protein>
<dbReference type="GO" id="GO:0010181">
    <property type="term" value="F:FMN binding"/>
    <property type="evidence" value="ECO:0007669"/>
    <property type="project" value="InterPro"/>
</dbReference>
<feature type="domain" description="FMN-binding" evidence="1">
    <location>
        <begin position="27"/>
        <end position="56"/>
    </location>
</feature>
<evidence type="ECO:0000313" key="2">
    <source>
        <dbReference type="EMBL" id="MDI9243153.1"/>
    </source>
</evidence>
<dbReference type="Pfam" id="PF04205">
    <property type="entry name" value="FMN_bind"/>
    <property type="match status" value="1"/>
</dbReference>
<dbReference type="Proteomes" id="UP001300383">
    <property type="component" value="Unassembled WGS sequence"/>
</dbReference>
<dbReference type="EMBL" id="JASGBQ010000026">
    <property type="protein sequence ID" value="MDI9243153.1"/>
    <property type="molecule type" value="Genomic_DNA"/>
</dbReference>
<organism evidence="2 3">
    <name type="scientific">Fusibacillus kribbianus</name>
    <dbReference type="NCBI Taxonomy" id="3044208"/>
    <lineage>
        <taxon>Bacteria</taxon>
        <taxon>Bacillati</taxon>
        <taxon>Bacillota</taxon>
        <taxon>Clostridia</taxon>
        <taxon>Lachnospirales</taxon>
        <taxon>Lachnospiraceae</taxon>
        <taxon>Fusibacillus</taxon>
    </lineage>
</organism>
<dbReference type="InterPro" id="IPR007329">
    <property type="entry name" value="FMN-bd"/>
</dbReference>
<dbReference type="Gene3D" id="3.90.1010.20">
    <property type="match status" value="1"/>
</dbReference>